<protein>
    <submittedName>
        <fullName evidence="2">Expressed protein</fullName>
    </submittedName>
</protein>
<feature type="region of interest" description="Disordered" evidence="1">
    <location>
        <begin position="1"/>
        <end position="21"/>
    </location>
</feature>
<sequence length="212" mass="23725">MIQLQHTNGPAPSYAIKSDSEDDEWVDDLNNSLRNQHQDDLSKRSLSYEPRIQPPKRLGRASDLTVLVGNAGRLVANGFEDQDIFRNGSLLRLEKRITLSESGRVALSSRRIPLLLQTVLAPRLLSDLTPGRLTIVLSYSAPNYVPSSENQLLRYVSYSPNLSLSHWSKGLQIESLQVPNLIHGFEAALITTVGLLIVLQAIDIYRKEKNIE</sequence>
<reference evidence="2" key="1">
    <citation type="submission" date="2022-06" db="EMBL/GenBank/DDBJ databases">
        <authorList>
            <consortium name="SYNGENTA / RWTH Aachen University"/>
        </authorList>
    </citation>
    <scope>NUCLEOTIDE SEQUENCE</scope>
</reference>
<feature type="compositionally biased region" description="Polar residues" evidence="1">
    <location>
        <begin position="1"/>
        <end position="10"/>
    </location>
</feature>
<accession>A0AAV0ANL8</accession>
<dbReference type="AlphaFoldDB" id="A0AAV0ANL8"/>
<keyword evidence="3" id="KW-1185">Reference proteome</keyword>
<gene>
    <name evidence="2" type="ORF">PPACK8108_LOCUS4332</name>
</gene>
<comment type="caution">
    <text evidence="2">The sequence shown here is derived from an EMBL/GenBank/DDBJ whole genome shotgun (WGS) entry which is preliminary data.</text>
</comment>
<organism evidence="2 3">
    <name type="scientific">Phakopsora pachyrhizi</name>
    <name type="common">Asian soybean rust disease fungus</name>
    <dbReference type="NCBI Taxonomy" id="170000"/>
    <lineage>
        <taxon>Eukaryota</taxon>
        <taxon>Fungi</taxon>
        <taxon>Dikarya</taxon>
        <taxon>Basidiomycota</taxon>
        <taxon>Pucciniomycotina</taxon>
        <taxon>Pucciniomycetes</taxon>
        <taxon>Pucciniales</taxon>
        <taxon>Phakopsoraceae</taxon>
        <taxon>Phakopsora</taxon>
    </lineage>
</organism>
<name>A0AAV0ANL8_PHAPC</name>
<dbReference type="Proteomes" id="UP001153365">
    <property type="component" value="Unassembled WGS sequence"/>
</dbReference>
<evidence type="ECO:0000256" key="1">
    <source>
        <dbReference type="SAM" id="MobiDB-lite"/>
    </source>
</evidence>
<evidence type="ECO:0000313" key="3">
    <source>
        <dbReference type="Proteomes" id="UP001153365"/>
    </source>
</evidence>
<proteinExistence type="predicted"/>
<dbReference type="EMBL" id="CALTRL010000799">
    <property type="protein sequence ID" value="CAH7669691.1"/>
    <property type="molecule type" value="Genomic_DNA"/>
</dbReference>
<evidence type="ECO:0000313" key="2">
    <source>
        <dbReference type="EMBL" id="CAH7669691.1"/>
    </source>
</evidence>